<comment type="caution">
    <text evidence="2">The sequence shown here is derived from an EMBL/GenBank/DDBJ whole genome shotgun (WGS) entry which is preliminary data.</text>
</comment>
<dbReference type="PANTHER" id="PTHR38446">
    <property type="entry name" value="BLL0914 PROTEIN"/>
    <property type="match status" value="1"/>
</dbReference>
<dbReference type="InterPro" id="IPR009732">
    <property type="entry name" value="DUF1304"/>
</dbReference>
<dbReference type="EMBL" id="WNLP01000005">
    <property type="protein sequence ID" value="MUH59801.1"/>
    <property type="molecule type" value="Genomic_DNA"/>
</dbReference>
<protein>
    <submittedName>
        <fullName evidence="2">Epimerase</fullName>
    </submittedName>
</protein>
<feature type="transmembrane region" description="Helical" evidence="1">
    <location>
        <begin position="59"/>
        <end position="77"/>
    </location>
</feature>
<keyword evidence="3" id="KW-1185">Reference proteome</keyword>
<keyword evidence="1" id="KW-0472">Membrane</keyword>
<feature type="transmembrane region" description="Helical" evidence="1">
    <location>
        <begin position="116"/>
        <end position="132"/>
    </location>
</feature>
<organism evidence="2 3">
    <name type="scientific">Bifidobacterium canis</name>
    <dbReference type="NCBI Taxonomy" id="2610880"/>
    <lineage>
        <taxon>Bacteria</taxon>
        <taxon>Bacillati</taxon>
        <taxon>Actinomycetota</taxon>
        <taxon>Actinomycetes</taxon>
        <taxon>Bifidobacteriales</taxon>
        <taxon>Bifidobacteriaceae</taxon>
        <taxon>Bifidobacterium</taxon>
    </lineage>
</organism>
<evidence type="ECO:0000313" key="2">
    <source>
        <dbReference type="EMBL" id="MUH59801.1"/>
    </source>
</evidence>
<keyword evidence="1" id="KW-0812">Transmembrane</keyword>
<feature type="transmembrane region" description="Helical" evidence="1">
    <location>
        <begin position="84"/>
        <end position="104"/>
    </location>
</feature>
<gene>
    <name evidence="2" type="ORF">GSD1FS_1144</name>
</gene>
<sequence>MFIALNIAAVFALLAGCLHGYIFILESWHWTEPQTRAVFSISSEQEAENTKEMAFNQGFYNMFLGIMAMAGAIVFWCGAHTVGVTLMTAGTASMFGAATVLFAGSPDKRSAAIKQGALPLVALVALAVAWALA</sequence>
<keyword evidence="1" id="KW-1133">Transmembrane helix</keyword>
<dbReference type="RefSeq" id="WP_155588742.1">
    <property type="nucleotide sequence ID" value="NZ_WNLP01000005.1"/>
</dbReference>
<evidence type="ECO:0000313" key="3">
    <source>
        <dbReference type="Proteomes" id="UP000487882"/>
    </source>
</evidence>
<reference evidence="2 3" key="1">
    <citation type="submission" date="2019-09" db="EMBL/GenBank/DDBJ databases">
        <title>Bifidobacterium canis sp. nov., isolated from the digestive tract of German Shepherd dog puppy.</title>
        <authorList>
            <person name="Bunesova V."/>
        </authorList>
    </citation>
    <scope>NUCLEOTIDE SEQUENCE [LARGE SCALE GENOMIC DNA]</scope>
    <source>
        <strain evidence="2 3">GSD1FS</strain>
    </source>
</reference>
<evidence type="ECO:0000256" key="1">
    <source>
        <dbReference type="SAM" id="Phobius"/>
    </source>
</evidence>
<dbReference type="PANTHER" id="PTHR38446:SF1">
    <property type="entry name" value="BLL0914 PROTEIN"/>
    <property type="match status" value="1"/>
</dbReference>
<name>A0A7K1J5H2_9BIFI</name>
<dbReference type="AlphaFoldDB" id="A0A7K1J5H2"/>
<proteinExistence type="predicted"/>
<dbReference type="Pfam" id="PF06993">
    <property type="entry name" value="DUF1304"/>
    <property type="match status" value="1"/>
</dbReference>
<accession>A0A7K1J5H2</accession>
<dbReference type="Proteomes" id="UP000487882">
    <property type="component" value="Unassembled WGS sequence"/>
</dbReference>